<dbReference type="SUPFAM" id="SSF47384">
    <property type="entry name" value="Homodimeric domain of signal transducing histidine kinase"/>
    <property type="match status" value="1"/>
</dbReference>
<name>A0A6M4AVF6_9SPHN</name>
<dbReference type="Gene3D" id="1.10.287.130">
    <property type="match status" value="1"/>
</dbReference>
<evidence type="ECO:0000256" key="3">
    <source>
        <dbReference type="SAM" id="MobiDB-lite"/>
    </source>
</evidence>
<gene>
    <name evidence="5" type="ORF">GV829_12250</name>
</gene>
<evidence type="ECO:0000256" key="1">
    <source>
        <dbReference type="ARBA" id="ARBA00000085"/>
    </source>
</evidence>
<feature type="domain" description="Signal transduction histidine kinase dimerisation/phosphoacceptor" evidence="4">
    <location>
        <begin position="310"/>
        <end position="378"/>
    </location>
</feature>
<dbReference type="InterPro" id="IPR036097">
    <property type="entry name" value="HisK_dim/P_sf"/>
</dbReference>
<sequence>MTEAAVARGLSALAMLRDQVPVETRLISARAVAARCRCASLAVFLAHEAPAVAVAFLDRAILDEDQWLAILPDLGPLGRSRLRGRDDMPASITRALEAFGSTDFALGAPLHVTDSQSVQQLDGHPESLEQTGPSDAAIALNPQSDIASLVRRIEAYRTSRAGNDGTAPPANDSSTPAVMADEIRLRSDAEGHIRAVAGAQRSSFVGLSLAEPARATESGFDAGVARAFSKRAPIRSGRLWLTGEGLNSGHWLIDADPSFDRASGRFQGYSGTLRRPIAEIADSVSRALIHAQDVANPGEEDAVKAPPPRRVAEGMRQMVHELRSPLNAINGFAELIEGQFFGPVAHHYRALARSIVGDAAQLAGTFDDFDVAARLDMGNVTAGEGESDIVPSVHAALSQLSSYLAARNSTVEIQGMEELTVAMPESDARRLVSRFISSLAHHLGEQAQLVGRVVQDNGQGFASVILDVPSSEELDAIARRSLVDPGTDDHQGVIGIEFTLRLIDRLATMYGGSLQRNQGQFILNLPLVKEQPDRIESAV</sequence>
<organism evidence="5 6">
    <name type="scientific">Sphingomonas lacunae</name>
    <dbReference type="NCBI Taxonomy" id="2698828"/>
    <lineage>
        <taxon>Bacteria</taxon>
        <taxon>Pseudomonadati</taxon>
        <taxon>Pseudomonadota</taxon>
        <taxon>Alphaproteobacteria</taxon>
        <taxon>Sphingomonadales</taxon>
        <taxon>Sphingomonadaceae</taxon>
        <taxon>Sphingomonas</taxon>
    </lineage>
</organism>
<evidence type="ECO:0000313" key="6">
    <source>
        <dbReference type="Proteomes" id="UP000503018"/>
    </source>
</evidence>
<dbReference type="CDD" id="cd00082">
    <property type="entry name" value="HisKA"/>
    <property type="match status" value="1"/>
</dbReference>
<dbReference type="KEGG" id="slan:GV829_12250"/>
<accession>A0A6M4AVF6</accession>
<feature type="region of interest" description="Disordered" evidence="3">
    <location>
        <begin position="120"/>
        <end position="139"/>
    </location>
</feature>
<protein>
    <recommendedName>
        <fullName evidence="2">histidine kinase</fullName>
        <ecNumber evidence="2">2.7.13.3</ecNumber>
    </recommendedName>
</protein>
<dbReference type="EMBL" id="CP053015">
    <property type="protein sequence ID" value="QJQ33117.1"/>
    <property type="molecule type" value="Genomic_DNA"/>
</dbReference>
<dbReference type="EC" id="2.7.13.3" evidence="2"/>
<keyword evidence="5" id="KW-0418">Kinase</keyword>
<dbReference type="SMART" id="SM00388">
    <property type="entry name" value="HisKA"/>
    <property type="match status" value="1"/>
</dbReference>
<proteinExistence type="predicted"/>
<dbReference type="RefSeq" id="WP_169947079.1">
    <property type="nucleotide sequence ID" value="NZ_CP053015.1"/>
</dbReference>
<evidence type="ECO:0000313" key="5">
    <source>
        <dbReference type="EMBL" id="QJQ33117.1"/>
    </source>
</evidence>
<reference evidence="5 6" key="1">
    <citation type="submission" date="2020-01" db="EMBL/GenBank/DDBJ databases">
        <title>Sphingomonas sp. strain CSW-10.</title>
        <authorList>
            <person name="Chen W.-M."/>
        </authorList>
    </citation>
    <scope>NUCLEOTIDE SEQUENCE [LARGE SCALE GENOMIC DNA]</scope>
    <source>
        <strain evidence="5 6">CSW-10</strain>
    </source>
</reference>
<evidence type="ECO:0000256" key="2">
    <source>
        <dbReference type="ARBA" id="ARBA00012438"/>
    </source>
</evidence>
<keyword evidence="5" id="KW-0808">Transferase</keyword>
<keyword evidence="6" id="KW-1185">Reference proteome</keyword>
<comment type="catalytic activity">
    <reaction evidence="1">
        <text>ATP + protein L-histidine = ADP + protein N-phospho-L-histidine.</text>
        <dbReference type="EC" id="2.7.13.3"/>
    </reaction>
</comment>
<dbReference type="AlphaFoldDB" id="A0A6M4AVF6"/>
<dbReference type="Proteomes" id="UP000503018">
    <property type="component" value="Chromosome"/>
</dbReference>
<evidence type="ECO:0000259" key="4">
    <source>
        <dbReference type="SMART" id="SM00388"/>
    </source>
</evidence>
<dbReference type="GO" id="GO:0000155">
    <property type="term" value="F:phosphorelay sensor kinase activity"/>
    <property type="evidence" value="ECO:0007669"/>
    <property type="project" value="InterPro"/>
</dbReference>
<dbReference type="InterPro" id="IPR003661">
    <property type="entry name" value="HisK_dim/P_dom"/>
</dbReference>